<comment type="caution">
    <text evidence="16">The sequence shown here is derived from an EMBL/GenBank/DDBJ whole genome shotgun (WGS) entry which is preliminary data.</text>
</comment>
<dbReference type="AlphaFoldDB" id="A0A5R9F161"/>
<evidence type="ECO:0000256" key="8">
    <source>
        <dbReference type="ARBA" id="ARBA00022695"/>
    </source>
</evidence>
<evidence type="ECO:0000256" key="12">
    <source>
        <dbReference type="ARBA" id="ARBA00048366"/>
    </source>
</evidence>
<evidence type="ECO:0000256" key="14">
    <source>
        <dbReference type="PIRSR" id="PIRSR004930-1"/>
    </source>
</evidence>
<feature type="binding site" evidence="14">
    <location>
        <position position="40"/>
    </location>
    <ligand>
        <name>L-threonine</name>
        <dbReference type="ChEBI" id="CHEBI:57926"/>
    </ligand>
</feature>
<dbReference type="Gene3D" id="3.40.50.11030">
    <property type="entry name" value="Threonylcarbamoyl-AMP synthase, C-terminal domain"/>
    <property type="match status" value="1"/>
</dbReference>
<dbReference type="GO" id="GO:0005737">
    <property type="term" value="C:cytoplasm"/>
    <property type="evidence" value="ECO:0007669"/>
    <property type="project" value="UniProtKB-SubCell"/>
</dbReference>
<evidence type="ECO:0000256" key="4">
    <source>
        <dbReference type="ARBA" id="ARBA00015492"/>
    </source>
</evidence>
<organism evidence="16 17">
    <name type="scientific">Exobacillus caeni</name>
    <dbReference type="NCBI Taxonomy" id="2574798"/>
    <lineage>
        <taxon>Bacteria</taxon>
        <taxon>Bacillati</taxon>
        <taxon>Bacillota</taxon>
        <taxon>Bacilli</taxon>
        <taxon>Bacillales</taxon>
        <taxon>Guptibacillaceae</taxon>
        <taxon>Exobacillus</taxon>
    </lineage>
</organism>
<feature type="binding site" evidence="14">
    <location>
        <position position="200"/>
    </location>
    <ligand>
        <name>ATP</name>
        <dbReference type="ChEBI" id="CHEBI:30616"/>
    </ligand>
</feature>
<dbReference type="InterPro" id="IPR017945">
    <property type="entry name" value="DHBP_synth_RibB-like_a/b_dom"/>
</dbReference>
<dbReference type="FunFam" id="3.40.50.11030:FF:000001">
    <property type="entry name" value="Threonylcarbamoyl-AMP synthase"/>
    <property type="match status" value="1"/>
</dbReference>
<dbReference type="PROSITE" id="PS51163">
    <property type="entry name" value="YRDC"/>
    <property type="match status" value="1"/>
</dbReference>
<keyword evidence="6 13" id="KW-0808">Transferase</keyword>
<evidence type="ECO:0000256" key="1">
    <source>
        <dbReference type="ARBA" id="ARBA00004496"/>
    </source>
</evidence>
<dbReference type="PANTHER" id="PTHR17490:SF16">
    <property type="entry name" value="THREONYLCARBAMOYL-AMP SYNTHASE"/>
    <property type="match status" value="1"/>
</dbReference>
<feature type="binding site" evidence="14">
    <location>
        <position position="122"/>
    </location>
    <ligand>
        <name>L-threonine</name>
        <dbReference type="ChEBI" id="CHEBI:57926"/>
    </ligand>
</feature>
<feature type="binding site" evidence="14">
    <location>
        <position position="146"/>
    </location>
    <ligand>
        <name>L-threonine</name>
        <dbReference type="ChEBI" id="CHEBI:57926"/>
    </ligand>
</feature>
<feature type="binding site" evidence="14">
    <location>
        <position position="148"/>
    </location>
    <ligand>
        <name>ATP</name>
        <dbReference type="ChEBI" id="CHEBI:30616"/>
    </ligand>
</feature>
<comment type="catalytic activity">
    <reaction evidence="12 13">
        <text>L-threonine + hydrogencarbonate + ATP = L-threonylcarbamoyladenylate + diphosphate + H2O</text>
        <dbReference type="Rhea" id="RHEA:36407"/>
        <dbReference type="ChEBI" id="CHEBI:15377"/>
        <dbReference type="ChEBI" id="CHEBI:17544"/>
        <dbReference type="ChEBI" id="CHEBI:30616"/>
        <dbReference type="ChEBI" id="CHEBI:33019"/>
        <dbReference type="ChEBI" id="CHEBI:57926"/>
        <dbReference type="ChEBI" id="CHEBI:73682"/>
        <dbReference type="EC" id="2.7.7.87"/>
    </reaction>
</comment>
<feature type="binding site" evidence="14">
    <location>
        <position position="156"/>
    </location>
    <ligand>
        <name>ATP</name>
        <dbReference type="ChEBI" id="CHEBI:30616"/>
    </ligand>
</feature>
<dbReference type="GO" id="GO:0006450">
    <property type="term" value="P:regulation of translational fidelity"/>
    <property type="evidence" value="ECO:0007669"/>
    <property type="project" value="TreeGrafter"/>
</dbReference>
<keyword evidence="10 13" id="KW-0067">ATP-binding</keyword>
<evidence type="ECO:0000259" key="15">
    <source>
        <dbReference type="PROSITE" id="PS51163"/>
    </source>
</evidence>
<dbReference type="GO" id="GO:0003725">
    <property type="term" value="F:double-stranded RNA binding"/>
    <property type="evidence" value="ECO:0007669"/>
    <property type="project" value="UniProtKB-UniRule"/>
</dbReference>
<dbReference type="Gene3D" id="3.90.870.10">
    <property type="entry name" value="DHBP synthase"/>
    <property type="match status" value="1"/>
</dbReference>
<sequence length="351" mass="37224">MHTNVWVVDENVDNLESCAQITESAELLQKNEVVAFPTETVYGLGGNALSEIAIAKIFKAKGRPADNPLIVHVSSVSQLDQLVKHIPESARPLIEAFWPGPLTIVMPGGAQVASNVTAGLDTVAIRMPDHPVARALIHKSGIPLAAPSANLSGKPSPTTAAHVYEDLKGRIAGVVDGGPTGVGVESTVVDCTGDVVTILRPGGITREQLEEVVGKVSVDPALSNEGQAPKSPGVKYKHYAPQAPFTLVEGDTEAIQSLVNEAKTEGKKVGVLATEESKHHYDADLVISCGTRKDLATVANRLYDVLRAFDKENVDVIYGETFPTSGMGEAVMNRLMKAANGRIIKKEFLGN</sequence>
<evidence type="ECO:0000256" key="2">
    <source>
        <dbReference type="ARBA" id="ARBA00007663"/>
    </source>
</evidence>
<name>A0A5R9F161_9BACL</name>
<dbReference type="InterPro" id="IPR005145">
    <property type="entry name" value="Sua5_C"/>
</dbReference>
<evidence type="ECO:0000256" key="9">
    <source>
        <dbReference type="ARBA" id="ARBA00022741"/>
    </source>
</evidence>
<dbReference type="FunFam" id="3.90.870.10:FF:000008">
    <property type="entry name" value="Threonylcarbamoyl-AMP synthase"/>
    <property type="match status" value="1"/>
</dbReference>
<feature type="binding site" evidence="14">
    <location>
        <position position="67"/>
    </location>
    <ligand>
        <name>ATP</name>
        <dbReference type="ChEBI" id="CHEBI:30616"/>
    </ligand>
</feature>
<dbReference type="InterPro" id="IPR006070">
    <property type="entry name" value="Sua5-like_dom"/>
</dbReference>
<protein>
    <recommendedName>
        <fullName evidence="4 13">Threonylcarbamoyl-AMP synthase</fullName>
        <shortName evidence="13">TC-AMP synthase</shortName>
        <ecNumber evidence="3 13">2.7.7.87</ecNumber>
    </recommendedName>
    <alternativeName>
        <fullName evidence="11 13">L-threonylcarbamoyladenylate synthase</fullName>
    </alternativeName>
</protein>
<dbReference type="Pfam" id="PF01300">
    <property type="entry name" value="Sua5_yciO_yrdC"/>
    <property type="match status" value="1"/>
</dbReference>
<dbReference type="GO" id="GO:0008033">
    <property type="term" value="P:tRNA processing"/>
    <property type="evidence" value="ECO:0007669"/>
    <property type="project" value="UniProtKB-KW"/>
</dbReference>
<dbReference type="RefSeq" id="WP_138127473.1">
    <property type="nucleotide sequence ID" value="NZ_SWLG01000009.1"/>
</dbReference>
<dbReference type="OrthoDB" id="9814580at2"/>
<keyword evidence="9 13" id="KW-0547">Nucleotide-binding</keyword>
<evidence type="ECO:0000256" key="6">
    <source>
        <dbReference type="ARBA" id="ARBA00022679"/>
    </source>
</evidence>
<accession>A0A5R9F161</accession>
<reference evidence="16 17" key="1">
    <citation type="submission" date="2019-04" db="EMBL/GenBank/DDBJ databases">
        <title>Bacillus caeni sp. nov., a bacterium isolated from mangrove sediment.</title>
        <authorList>
            <person name="Huang H."/>
            <person name="Mo K."/>
            <person name="Hu Y."/>
        </authorList>
    </citation>
    <scope>NUCLEOTIDE SEQUENCE [LARGE SCALE GENOMIC DNA]</scope>
    <source>
        <strain evidence="16 17">HB172195</strain>
    </source>
</reference>
<dbReference type="EMBL" id="SWLG01000009">
    <property type="protein sequence ID" value="TLS36741.1"/>
    <property type="molecule type" value="Genomic_DNA"/>
</dbReference>
<dbReference type="GO" id="GO:0005524">
    <property type="term" value="F:ATP binding"/>
    <property type="evidence" value="ECO:0007669"/>
    <property type="project" value="UniProtKB-UniRule"/>
</dbReference>
<gene>
    <name evidence="16" type="ORF">FCL54_14430</name>
</gene>
<evidence type="ECO:0000256" key="10">
    <source>
        <dbReference type="ARBA" id="ARBA00022840"/>
    </source>
</evidence>
<evidence type="ECO:0000256" key="5">
    <source>
        <dbReference type="ARBA" id="ARBA00022490"/>
    </source>
</evidence>
<comment type="function">
    <text evidence="13">Required for the formation of a threonylcarbamoyl group on adenosine at position 37 (t(6)A37) in tRNAs that read codons beginning with adenine.</text>
</comment>
<dbReference type="InterPro" id="IPR038385">
    <property type="entry name" value="Sua5/YwlC_C"/>
</dbReference>
<keyword evidence="17" id="KW-1185">Reference proteome</keyword>
<dbReference type="EC" id="2.7.7.87" evidence="3 13"/>
<feature type="binding site" evidence="14">
    <location>
        <position position="126"/>
    </location>
    <ligand>
        <name>L-threonine</name>
        <dbReference type="ChEBI" id="CHEBI:57926"/>
    </ligand>
</feature>
<proteinExistence type="inferred from homology"/>
<dbReference type="GO" id="GO:0061710">
    <property type="term" value="F:L-threonylcarbamoyladenylate synthase"/>
    <property type="evidence" value="ECO:0007669"/>
    <property type="project" value="UniProtKB-EC"/>
</dbReference>
<comment type="subcellular location">
    <subcellularLocation>
        <location evidence="1 13">Cytoplasm</location>
    </subcellularLocation>
</comment>
<dbReference type="InterPro" id="IPR010923">
    <property type="entry name" value="T(6)A37_SUA5"/>
</dbReference>
<comment type="similarity">
    <text evidence="2 13">Belongs to the SUA5 family.</text>
</comment>
<dbReference type="SUPFAM" id="SSF55821">
    <property type="entry name" value="YrdC/RibB"/>
    <property type="match status" value="1"/>
</dbReference>
<dbReference type="Proteomes" id="UP000308230">
    <property type="component" value="Unassembled WGS sequence"/>
</dbReference>
<dbReference type="Pfam" id="PF03481">
    <property type="entry name" value="Sua5_C"/>
    <property type="match status" value="1"/>
</dbReference>
<feature type="domain" description="YrdC-like" evidence="15">
    <location>
        <begin position="18"/>
        <end position="204"/>
    </location>
</feature>
<evidence type="ECO:0000256" key="3">
    <source>
        <dbReference type="ARBA" id="ARBA00012584"/>
    </source>
</evidence>
<feature type="binding site" evidence="14">
    <location>
        <position position="72"/>
    </location>
    <ligand>
        <name>L-threonine</name>
        <dbReference type="ChEBI" id="CHEBI:57926"/>
    </ligand>
</feature>
<keyword evidence="5 13" id="KW-0963">Cytoplasm</keyword>
<keyword evidence="7 13" id="KW-0819">tRNA processing</keyword>
<dbReference type="GO" id="GO:0000049">
    <property type="term" value="F:tRNA binding"/>
    <property type="evidence" value="ECO:0007669"/>
    <property type="project" value="TreeGrafter"/>
</dbReference>
<evidence type="ECO:0000256" key="11">
    <source>
        <dbReference type="ARBA" id="ARBA00029774"/>
    </source>
</evidence>
<dbReference type="PIRSF" id="PIRSF004930">
    <property type="entry name" value="Tln_factor_SUA5"/>
    <property type="match status" value="1"/>
</dbReference>
<dbReference type="InterPro" id="IPR050156">
    <property type="entry name" value="TC-AMP_synthase_SUA5"/>
</dbReference>
<evidence type="ECO:0000256" key="7">
    <source>
        <dbReference type="ARBA" id="ARBA00022694"/>
    </source>
</evidence>
<evidence type="ECO:0000256" key="13">
    <source>
        <dbReference type="PIRNR" id="PIRNR004930"/>
    </source>
</evidence>
<feature type="binding site" evidence="14">
    <location>
        <position position="186"/>
    </location>
    <ligand>
        <name>L-threonine</name>
        <dbReference type="ChEBI" id="CHEBI:57926"/>
    </ligand>
</feature>
<keyword evidence="8 13" id="KW-0548">Nucleotidyltransferase</keyword>
<dbReference type="PANTHER" id="PTHR17490">
    <property type="entry name" value="SUA5"/>
    <property type="match status" value="1"/>
</dbReference>
<feature type="binding site" evidence="14">
    <location>
        <position position="239"/>
    </location>
    <ligand>
        <name>ATP</name>
        <dbReference type="ChEBI" id="CHEBI:30616"/>
    </ligand>
</feature>
<feature type="binding site" evidence="14">
    <location>
        <position position="63"/>
    </location>
    <ligand>
        <name>ATP</name>
        <dbReference type="ChEBI" id="CHEBI:30616"/>
    </ligand>
</feature>
<evidence type="ECO:0000313" key="17">
    <source>
        <dbReference type="Proteomes" id="UP000308230"/>
    </source>
</evidence>
<evidence type="ECO:0000313" key="16">
    <source>
        <dbReference type="EMBL" id="TLS36741.1"/>
    </source>
</evidence>
<dbReference type="NCBIfam" id="TIGR00057">
    <property type="entry name" value="L-threonylcarbamoyladenylate synthase"/>
    <property type="match status" value="1"/>
</dbReference>